<evidence type="ECO:0000259" key="7">
    <source>
        <dbReference type="PROSITE" id="PS51900"/>
    </source>
</evidence>
<dbReference type="InterPro" id="IPR011010">
    <property type="entry name" value="DNA_brk_join_enz"/>
</dbReference>
<dbReference type="InterPro" id="IPR002104">
    <property type="entry name" value="Integrase_catalytic"/>
</dbReference>
<dbReference type="PANTHER" id="PTHR30349:SF64">
    <property type="entry name" value="PROPHAGE INTEGRASE INTD-RELATED"/>
    <property type="match status" value="1"/>
</dbReference>
<dbReference type="PROSITE" id="PS51898">
    <property type="entry name" value="TYR_RECOMBINASE"/>
    <property type="match status" value="1"/>
</dbReference>
<feature type="domain" description="Tyr recombinase" evidence="6">
    <location>
        <begin position="200"/>
        <end position="393"/>
    </location>
</feature>
<sequence>MAYIKTKKLSSGATSHIVYWRAGGGRSGAWCNETFDDPGPAERFRDLVNGHGQQWPPGWIKGRGFVKPDEPAVPDTEMFAAYAHAYVGLLTDISDHTRTNYTRFIDNHLIPWFGELSVSDRGPRFTRDHISQWILDLQGGKPGPLHPAGTERRPYAAKTIANLHGLLFSILQSAVTADPPLRDSNPCAHTRLPKGNDTEDDEVFLEPDEYAVLRQHVRADALDIVDALVSTGLRWGEITALQPRDFTLVGKRPALRVQRAWKRRGEGGTFLGAPKTKKSRRTLVLTPEQVALFQRRCQGKKPTDLIFTAPEGGAWHSGVFHAHRWKPALDAANSAGLTKRPRIHDLRHTHASWLIAGKVPLPVIQARLGHESITTTVDRYGHLLEVSDDEVVAAVEWAMGAADSSAVDRAA</sequence>
<evidence type="ECO:0000313" key="9">
    <source>
        <dbReference type="Proteomes" id="UP001500403"/>
    </source>
</evidence>
<name>A0ABP6K211_9ACTN</name>
<gene>
    <name evidence="8" type="ORF">GCM10010446_45450</name>
</gene>
<dbReference type="InterPro" id="IPR044068">
    <property type="entry name" value="CB"/>
</dbReference>
<dbReference type="Gene3D" id="1.10.150.130">
    <property type="match status" value="1"/>
</dbReference>
<dbReference type="Gene3D" id="1.10.443.10">
    <property type="entry name" value="Intergrase catalytic core"/>
    <property type="match status" value="1"/>
</dbReference>
<dbReference type="SUPFAM" id="SSF56349">
    <property type="entry name" value="DNA breaking-rejoining enzymes"/>
    <property type="match status" value="1"/>
</dbReference>
<keyword evidence="2 4" id="KW-0238">DNA-binding</keyword>
<dbReference type="PROSITE" id="PS51900">
    <property type="entry name" value="CB"/>
    <property type="match status" value="1"/>
</dbReference>
<evidence type="ECO:0000259" key="6">
    <source>
        <dbReference type="PROSITE" id="PS51898"/>
    </source>
</evidence>
<comment type="caution">
    <text evidence="8">The sequence shown here is derived from an EMBL/GenBank/DDBJ whole genome shotgun (WGS) entry which is preliminary data.</text>
</comment>
<dbReference type="PANTHER" id="PTHR30349">
    <property type="entry name" value="PHAGE INTEGRASE-RELATED"/>
    <property type="match status" value="1"/>
</dbReference>
<evidence type="ECO:0000256" key="5">
    <source>
        <dbReference type="SAM" id="MobiDB-lite"/>
    </source>
</evidence>
<reference evidence="9" key="1">
    <citation type="journal article" date="2019" name="Int. J. Syst. Evol. Microbiol.">
        <title>The Global Catalogue of Microorganisms (GCM) 10K type strain sequencing project: providing services to taxonomists for standard genome sequencing and annotation.</title>
        <authorList>
            <consortium name="The Broad Institute Genomics Platform"/>
            <consortium name="The Broad Institute Genome Sequencing Center for Infectious Disease"/>
            <person name="Wu L."/>
            <person name="Ma J."/>
        </authorList>
    </citation>
    <scope>NUCLEOTIDE SEQUENCE [LARGE SCALE GENOMIC DNA]</scope>
    <source>
        <strain evidence="9">JCM 9088</strain>
    </source>
</reference>
<organism evidence="8 9">
    <name type="scientific">Streptomyces enissocaesilis</name>
    <dbReference type="NCBI Taxonomy" id="332589"/>
    <lineage>
        <taxon>Bacteria</taxon>
        <taxon>Bacillati</taxon>
        <taxon>Actinomycetota</taxon>
        <taxon>Actinomycetes</taxon>
        <taxon>Kitasatosporales</taxon>
        <taxon>Streptomycetaceae</taxon>
        <taxon>Streptomyces</taxon>
        <taxon>Streptomyces rochei group</taxon>
    </lineage>
</organism>
<dbReference type="Pfam" id="PF00589">
    <property type="entry name" value="Phage_integrase"/>
    <property type="match status" value="1"/>
</dbReference>
<dbReference type="InterPro" id="IPR013762">
    <property type="entry name" value="Integrase-like_cat_sf"/>
</dbReference>
<evidence type="ECO:0000313" key="8">
    <source>
        <dbReference type="EMBL" id="GAA2955380.1"/>
    </source>
</evidence>
<feature type="region of interest" description="Disordered" evidence="5">
    <location>
        <begin position="181"/>
        <end position="200"/>
    </location>
</feature>
<accession>A0ABP6K211</accession>
<dbReference type="InterPro" id="IPR050090">
    <property type="entry name" value="Tyrosine_recombinase_XerCD"/>
</dbReference>
<dbReference type="RefSeq" id="WP_344497395.1">
    <property type="nucleotide sequence ID" value="NZ_BAAAUD010000047.1"/>
</dbReference>
<evidence type="ECO:0000256" key="2">
    <source>
        <dbReference type="ARBA" id="ARBA00023125"/>
    </source>
</evidence>
<dbReference type="CDD" id="cd01189">
    <property type="entry name" value="INT_ICEBs1_C_like"/>
    <property type="match status" value="1"/>
</dbReference>
<protein>
    <recommendedName>
        <fullName evidence="10">Integrase</fullName>
    </recommendedName>
</protein>
<dbReference type="EMBL" id="BAAAUD010000047">
    <property type="protein sequence ID" value="GAA2955380.1"/>
    <property type="molecule type" value="Genomic_DNA"/>
</dbReference>
<keyword evidence="3" id="KW-0233">DNA recombination</keyword>
<evidence type="ECO:0000256" key="4">
    <source>
        <dbReference type="PROSITE-ProRule" id="PRU01248"/>
    </source>
</evidence>
<evidence type="ECO:0000256" key="3">
    <source>
        <dbReference type="ARBA" id="ARBA00023172"/>
    </source>
</evidence>
<keyword evidence="9" id="KW-1185">Reference proteome</keyword>
<feature type="domain" description="Core-binding (CB)" evidence="7">
    <location>
        <begin position="77"/>
        <end position="175"/>
    </location>
</feature>
<evidence type="ECO:0008006" key="10">
    <source>
        <dbReference type="Google" id="ProtNLM"/>
    </source>
</evidence>
<comment type="similarity">
    <text evidence="1">Belongs to the 'phage' integrase family.</text>
</comment>
<dbReference type="InterPro" id="IPR010998">
    <property type="entry name" value="Integrase_recombinase_N"/>
</dbReference>
<proteinExistence type="inferred from homology"/>
<evidence type="ECO:0000256" key="1">
    <source>
        <dbReference type="ARBA" id="ARBA00008857"/>
    </source>
</evidence>
<dbReference type="Proteomes" id="UP001500403">
    <property type="component" value="Unassembled WGS sequence"/>
</dbReference>